<feature type="domain" description="Pirin N-terminal" evidence="3">
    <location>
        <begin position="53"/>
        <end position="119"/>
    </location>
</feature>
<gene>
    <name evidence="5" type="ORF">ACFOZ8_22670</name>
</gene>
<dbReference type="PANTHER" id="PTHR43212">
    <property type="entry name" value="QUERCETIN 2,3-DIOXYGENASE"/>
    <property type="match status" value="1"/>
</dbReference>
<reference evidence="6" key="1">
    <citation type="journal article" date="2019" name="Int. J. Syst. Evol. Microbiol.">
        <title>The Global Catalogue of Microorganisms (GCM) 10K type strain sequencing project: providing services to taxonomists for standard genome sequencing and annotation.</title>
        <authorList>
            <consortium name="The Broad Institute Genomics Platform"/>
            <consortium name="The Broad Institute Genome Sequencing Center for Infectious Disease"/>
            <person name="Wu L."/>
            <person name="Ma J."/>
        </authorList>
    </citation>
    <scope>NUCLEOTIDE SEQUENCE [LARGE SCALE GENOMIC DNA]</scope>
    <source>
        <strain evidence="6">IBRC-M 10987</strain>
    </source>
</reference>
<evidence type="ECO:0000313" key="6">
    <source>
        <dbReference type="Proteomes" id="UP001595715"/>
    </source>
</evidence>
<dbReference type="Pfam" id="PF02678">
    <property type="entry name" value="Pirin"/>
    <property type="match status" value="1"/>
</dbReference>
<sequence>MVQILYANQTPTMGAGGPFQIRRIRPGKAAASSRLDGAFGPLSVVDHATLRANNTVPMHEHRNDEILSYFISGKIAHLDSSGAVNALSRNVLMLMNAGSGFSHEETNMEETLEALQIFVRPQEQDLPPGVQFYARPADYANGTWQFIAGPEGSGAPLIFRNQVMMYDIHAREGEELRIPEAEGMSPFVYIMRGSVEVEGHALAKGDGFIVDDDDAPPILRTDSPVIIVVFLVDRKAKASTSGTISGW</sequence>
<protein>
    <submittedName>
        <fullName evidence="5">Pirin family protein</fullName>
    </submittedName>
</protein>
<accession>A0ABV8K8P9</accession>
<dbReference type="RefSeq" id="WP_377721043.1">
    <property type="nucleotide sequence ID" value="NZ_JBHSAM010000033.1"/>
</dbReference>
<dbReference type="InterPro" id="IPR012093">
    <property type="entry name" value="Pirin"/>
</dbReference>
<dbReference type="Pfam" id="PF17954">
    <property type="entry name" value="Pirin_C_2"/>
    <property type="match status" value="1"/>
</dbReference>
<dbReference type="InterPro" id="IPR011051">
    <property type="entry name" value="RmlC_Cupin_sf"/>
</dbReference>
<evidence type="ECO:0000313" key="5">
    <source>
        <dbReference type="EMBL" id="MFC4102425.1"/>
    </source>
</evidence>
<dbReference type="PIRSF" id="PIRSF006232">
    <property type="entry name" value="Pirin"/>
    <property type="match status" value="1"/>
</dbReference>
<evidence type="ECO:0000256" key="2">
    <source>
        <dbReference type="RuleBase" id="RU003457"/>
    </source>
</evidence>
<feature type="domain" description="Quercetin 2,3-dioxygenase C-terminal cupin" evidence="4">
    <location>
        <begin position="147"/>
        <end position="217"/>
    </location>
</feature>
<dbReference type="InterPro" id="IPR041602">
    <property type="entry name" value="Quercetinase_C"/>
</dbReference>
<name>A0ABV8K8P9_9BACL</name>
<dbReference type="Gene3D" id="2.60.120.10">
    <property type="entry name" value="Jelly Rolls"/>
    <property type="match status" value="2"/>
</dbReference>
<comment type="caution">
    <text evidence="5">The sequence shown here is derived from an EMBL/GenBank/DDBJ whole genome shotgun (WGS) entry which is preliminary data.</text>
</comment>
<dbReference type="Proteomes" id="UP001595715">
    <property type="component" value="Unassembled WGS sequence"/>
</dbReference>
<organism evidence="5 6">
    <name type="scientific">Paenibacillus xanthanilyticus</name>
    <dbReference type="NCBI Taxonomy" id="1783531"/>
    <lineage>
        <taxon>Bacteria</taxon>
        <taxon>Bacillati</taxon>
        <taxon>Bacillota</taxon>
        <taxon>Bacilli</taxon>
        <taxon>Bacillales</taxon>
        <taxon>Paenibacillaceae</taxon>
        <taxon>Paenibacillus</taxon>
    </lineage>
</organism>
<comment type="similarity">
    <text evidence="1 2">Belongs to the pirin family.</text>
</comment>
<keyword evidence="6" id="KW-1185">Reference proteome</keyword>
<dbReference type="PANTHER" id="PTHR43212:SF3">
    <property type="entry name" value="QUERCETIN 2,3-DIOXYGENASE"/>
    <property type="match status" value="1"/>
</dbReference>
<dbReference type="EMBL" id="JBHSAM010000033">
    <property type="protein sequence ID" value="MFC4102425.1"/>
    <property type="molecule type" value="Genomic_DNA"/>
</dbReference>
<dbReference type="InterPro" id="IPR014710">
    <property type="entry name" value="RmlC-like_jellyroll"/>
</dbReference>
<evidence type="ECO:0000256" key="1">
    <source>
        <dbReference type="ARBA" id="ARBA00008416"/>
    </source>
</evidence>
<evidence type="ECO:0000259" key="4">
    <source>
        <dbReference type="Pfam" id="PF17954"/>
    </source>
</evidence>
<dbReference type="SUPFAM" id="SSF51182">
    <property type="entry name" value="RmlC-like cupins"/>
    <property type="match status" value="1"/>
</dbReference>
<proteinExistence type="inferred from homology"/>
<dbReference type="InterPro" id="IPR003829">
    <property type="entry name" value="Pirin_N_dom"/>
</dbReference>
<evidence type="ECO:0000259" key="3">
    <source>
        <dbReference type="Pfam" id="PF02678"/>
    </source>
</evidence>